<dbReference type="InterPro" id="IPR008030">
    <property type="entry name" value="NmrA-like"/>
</dbReference>
<proteinExistence type="inferred from homology"/>
<dbReference type="Proteomes" id="UP000191342">
    <property type="component" value="Unassembled WGS sequence"/>
</dbReference>
<dbReference type="EMBL" id="MLQL01000066">
    <property type="protein sequence ID" value="OQE11974.1"/>
    <property type="molecule type" value="Genomic_DNA"/>
</dbReference>
<feature type="domain" description="NmrA-like" evidence="3">
    <location>
        <begin position="3"/>
        <end position="283"/>
    </location>
</feature>
<organism evidence="4 5">
    <name type="scientific">Penicillium flavigenum</name>
    <dbReference type="NCBI Taxonomy" id="254877"/>
    <lineage>
        <taxon>Eukaryota</taxon>
        <taxon>Fungi</taxon>
        <taxon>Dikarya</taxon>
        <taxon>Ascomycota</taxon>
        <taxon>Pezizomycotina</taxon>
        <taxon>Eurotiomycetes</taxon>
        <taxon>Eurotiomycetidae</taxon>
        <taxon>Eurotiales</taxon>
        <taxon>Aspergillaceae</taxon>
        <taxon>Penicillium</taxon>
    </lineage>
</organism>
<evidence type="ECO:0000313" key="4">
    <source>
        <dbReference type="EMBL" id="OQE11974.1"/>
    </source>
</evidence>
<dbReference type="PANTHER" id="PTHR42748:SF29">
    <property type="entry name" value="NMRA-LIKE DOMAIN-CONTAINING PROTEIN"/>
    <property type="match status" value="1"/>
</dbReference>
<comment type="similarity">
    <text evidence="1">Belongs to the NmrA-type oxidoreductase family.</text>
</comment>
<dbReference type="InterPro" id="IPR051164">
    <property type="entry name" value="NmrA-like_oxidored"/>
</dbReference>
<dbReference type="Gene3D" id="3.90.25.10">
    <property type="entry name" value="UDP-galactose 4-epimerase, domain 1"/>
    <property type="match status" value="1"/>
</dbReference>
<accession>A0A1V6SE34</accession>
<dbReference type="Pfam" id="PF05368">
    <property type="entry name" value="NmrA"/>
    <property type="match status" value="1"/>
</dbReference>
<keyword evidence="2" id="KW-0521">NADP</keyword>
<comment type="caution">
    <text evidence="4">The sequence shown here is derived from an EMBL/GenBank/DDBJ whole genome shotgun (WGS) entry which is preliminary data.</text>
</comment>
<sequence length="326" mass="35809">MSKNIIVITGATGTQGASVTHTFLAIPTWHVRCLTRNPSSPAAQALAASGAEVMRADLSDLPSLHEGFKDATAIFLNTDFWGPYLSSRDSTLAYATEVLHGRNVAIAAAEVPTLRRLVYSTLPGMKTLSSGKYVHSYHWDAKADVAEILNAEPGLSGKVSFLVMGVYSNNPFFLPRVMSDGKRKKTLKFNIPGKRSLLMPFIAAGESTGTFVKALIDSPAGQWVLGSDSHLTMGEVVDVWRRVTGYEVATEEVDVQVMHERHNIPWEVLDAPQFIAEFGYTGSLKVMSPEQLGVETKSFERWLADRNWEEMIMKGEEELNGVSEKS</sequence>
<gene>
    <name evidence="4" type="ORF">PENFLA_c066G02997</name>
</gene>
<reference evidence="5" key="1">
    <citation type="journal article" date="2017" name="Nat. Microbiol.">
        <title>Global analysis of biosynthetic gene clusters reveals vast potential of secondary metabolite production in Penicillium species.</title>
        <authorList>
            <person name="Nielsen J.C."/>
            <person name="Grijseels S."/>
            <person name="Prigent S."/>
            <person name="Ji B."/>
            <person name="Dainat J."/>
            <person name="Nielsen K.F."/>
            <person name="Frisvad J.C."/>
            <person name="Workman M."/>
            <person name="Nielsen J."/>
        </authorList>
    </citation>
    <scope>NUCLEOTIDE SEQUENCE [LARGE SCALE GENOMIC DNA]</scope>
    <source>
        <strain evidence="5">IBT 14082</strain>
    </source>
</reference>
<name>A0A1V6SE34_9EURO</name>
<dbReference type="PANTHER" id="PTHR42748">
    <property type="entry name" value="NITROGEN METABOLITE REPRESSION PROTEIN NMRA FAMILY MEMBER"/>
    <property type="match status" value="1"/>
</dbReference>
<dbReference type="AlphaFoldDB" id="A0A1V6SE34"/>
<dbReference type="OrthoDB" id="3358371at2759"/>
<evidence type="ECO:0000256" key="1">
    <source>
        <dbReference type="ARBA" id="ARBA00006328"/>
    </source>
</evidence>
<evidence type="ECO:0000313" key="5">
    <source>
        <dbReference type="Proteomes" id="UP000191342"/>
    </source>
</evidence>
<evidence type="ECO:0000256" key="2">
    <source>
        <dbReference type="ARBA" id="ARBA00022857"/>
    </source>
</evidence>
<dbReference type="InterPro" id="IPR036291">
    <property type="entry name" value="NAD(P)-bd_dom_sf"/>
</dbReference>
<evidence type="ECO:0000259" key="3">
    <source>
        <dbReference type="Pfam" id="PF05368"/>
    </source>
</evidence>
<dbReference type="SUPFAM" id="SSF51735">
    <property type="entry name" value="NAD(P)-binding Rossmann-fold domains"/>
    <property type="match status" value="1"/>
</dbReference>
<dbReference type="Gene3D" id="3.40.50.720">
    <property type="entry name" value="NAD(P)-binding Rossmann-like Domain"/>
    <property type="match status" value="1"/>
</dbReference>
<dbReference type="STRING" id="254877.A0A1V6SE34"/>
<keyword evidence="5" id="KW-1185">Reference proteome</keyword>
<dbReference type="GO" id="GO:0005634">
    <property type="term" value="C:nucleus"/>
    <property type="evidence" value="ECO:0007669"/>
    <property type="project" value="TreeGrafter"/>
</dbReference>
<protein>
    <recommendedName>
        <fullName evidence="3">NmrA-like domain-containing protein</fullName>
    </recommendedName>
</protein>